<accession>A0A0P7BYU6</accession>
<reference evidence="5 6" key="1">
    <citation type="submission" date="2015-09" db="EMBL/GenBank/DDBJ databases">
        <title>Draft genome of a European isolate of the apple canker pathogen Neonectria ditissima.</title>
        <authorList>
            <person name="Gomez-Cortecero A."/>
            <person name="Harrison R.J."/>
            <person name="Armitage A.D."/>
        </authorList>
    </citation>
    <scope>NUCLEOTIDE SEQUENCE [LARGE SCALE GENOMIC DNA]</scope>
    <source>
        <strain evidence="5 6">R09/05</strain>
    </source>
</reference>
<dbReference type="Gene3D" id="3.40.50.1820">
    <property type="entry name" value="alpha/beta hydrolase"/>
    <property type="match status" value="1"/>
</dbReference>
<evidence type="ECO:0000259" key="4">
    <source>
        <dbReference type="Pfam" id="PF00135"/>
    </source>
</evidence>
<evidence type="ECO:0000256" key="1">
    <source>
        <dbReference type="ARBA" id="ARBA00005964"/>
    </source>
</evidence>
<dbReference type="InterPro" id="IPR019826">
    <property type="entry name" value="Carboxylesterase_B_AS"/>
</dbReference>
<evidence type="ECO:0000256" key="2">
    <source>
        <dbReference type="ARBA" id="ARBA00022801"/>
    </source>
</evidence>
<evidence type="ECO:0000313" key="6">
    <source>
        <dbReference type="Proteomes" id="UP000050424"/>
    </source>
</evidence>
<evidence type="ECO:0000313" key="5">
    <source>
        <dbReference type="EMBL" id="KPM46416.1"/>
    </source>
</evidence>
<dbReference type="InterPro" id="IPR019819">
    <property type="entry name" value="Carboxylesterase_B_CS"/>
</dbReference>
<dbReference type="ESTHER" id="9hypo-a0a0p7byu6">
    <property type="family name" value="Fungal_carboxylesterase_lipase"/>
</dbReference>
<sequence length="982" mass="110102">MIPTKTLSAVIGLLVNLPAVMTLSNCTLEGPRVELDYATYVGTSLENGVDQFIGMRYAAAPLGNLRWRAPAPPEQQGIEPAQEFKNFCIGTGEKEAPGVGEDCLYVNLWKPTRATRKSKLPVWVFIQGGGYNLDWSPNYNGSEVVETSGHNIIQINFNYRVGVYGFFAGKAVEEHGDLNNGLRDQLALLKWVQEHISEFGGDPEHVVIHGSSAGAGSVALHLISPQPATAKLFAGGIMESVFIPQQPRKTELEWQYDRFVKQLGCTSDSAEEEMICLRSKDTNTTQEANIPSPFPESSGAPFWYWVPVIDGDLIPDEPLKLFARGEFTKVPMIIGNNQNEGAFFVPQASTAQEVITFMDDNYPGLTEEDNQKIAEYYPLVDPAPPSAPYFPSVEQAYGESTLICPAISILEAIRKADAEPAWSYRNHVYDDFYASLGLETPHGYEEGAIFGPNNTNNPGRYTAPESLYTYNAPLVPVFMNYWISFVRTLSPNPYRSSQARKWHPWNESRSKLLIELDNLHMEPVGEAQFERTLITNVMSIITFIIDLLALARVVHTKSRNAKHTSSCLAVVALTTATRATIANVDLVWLRIKSGAAEDALPLSINTISTEMAAAREAPPCTICGLSINPALDLDRIDKQRPTRWFPDIWLECGILLSGPHYPYYEKGPKSLKIPSTSVTRHYARLINPEPQVQIVPDGSSVLTQHEGDLDESDRYHPDASPRWYLGVHAACEEIALLAIQTQKYHLRSVGDLWMTLDRRCTNTTFDTSLCSSFIPKIPENRSGEDVRLGFGRYFVPQEILLRNGDDWYGEEEWWEADPILIPDLTVGLMSNLRPAPQTTTFLPQFDELFASLPQEVNDQVVSLVIGESVALECNYLLSQSFWKQLFLQIPFLWDLDLKTINQKTKAGEGNWDWEKLTRQLLSPVTIPVVEGDNFWDTPWDYSQVGLILPGGLTNRRRIWQIVTEMYPNDVGMHHCMDDEPEK</sequence>
<keyword evidence="6" id="KW-1185">Reference proteome</keyword>
<protein>
    <recommendedName>
        <fullName evidence="4">Carboxylesterase type B domain-containing protein</fullName>
    </recommendedName>
</protein>
<keyword evidence="2" id="KW-0378">Hydrolase</keyword>
<dbReference type="Proteomes" id="UP000050424">
    <property type="component" value="Unassembled WGS sequence"/>
</dbReference>
<dbReference type="InterPro" id="IPR002018">
    <property type="entry name" value="CarbesteraseB"/>
</dbReference>
<proteinExistence type="inferred from homology"/>
<dbReference type="InterPro" id="IPR029058">
    <property type="entry name" value="AB_hydrolase_fold"/>
</dbReference>
<dbReference type="PANTHER" id="PTHR43918:SF4">
    <property type="entry name" value="CARBOXYLIC ESTER HYDROLASE"/>
    <property type="match status" value="1"/>
</dbReference>
<evidence type="ECO:0000256" key="3">
    <source>
        <dbReference type="SAM" id="SignalP"/>
    </source>
</evidence>
<dbReference type="PROSITE" id="PS00941">
    <property type="entry name" value="CARBOXYLESTERASE_B_2"/>
    <property type="match status" value="1"/>
</dbReference>
<comment type="caution">
    <text evidence="5">The sequence shown here is derived from an EMBL/GenBank/DDBJ whole genome shotgun (WGS) entry which is preliminary data.</text>
</comment>
<dbReference type="PROSITE" id="PS00122">
    <property type="entry name" value="CARBOXYLESTERASE_B_1"/>
    <property type="match status" value="1"/>
</dbReference>
<name>A0A0P7BYU6_9HYPO</name>
<feature type="domain" description="Carboxylesterase type B" evidence="4">
    <location>
        <begin position="38"/>
        <end position="513"/>
    </location>
</feature>
<dbReference type="SUPFAM" id="SSF53474">
    <property type="entry name" value="alpha/beta-Hydrolases"/>
    <property type="match status" value="1"/>
</dbReference>
<comment type="similarity">
    <text evidence="1">Belongs to the type-B carboxylesterase/lipase family.</text>
</comment>
<gene>
    <name evidence="5" type="ORF">AK830_g79</name>
</gene>
<dbReference type="InterPro" id="IPR050654">
    <property type="entry name" value="AChE-related_enzymes"/>
</dbReference>
<dbReference type="Pfam" id="PF00135">
    <property type="entry name" value="COesterase"/>
    <property type="match status" value="1"/>
</dbReference>
<keyword evidence="3" id="KW-0732">Signal</keyword>
<feature type="chain" id="PRO_5007258352" description="Carboxylesterase type B domain-containing protein" evidence="3">
    <location>
        <begin position="23"/>
        <end position="982"/>
    </location>
</feature>
<feature type="signal peptide" evidence="3">
    <location>
        <begin position="1"/>
        <end position="22"/>
    </location>
</feature>
<dbReference type="AlphaFoldDB" id="A0A0P7BYU6"/>
<dbReference type="PANTHER" id="PTHR43918">
    <property type="entry name" value="ACETYLCHOLINESTERASE"/>
    <property type="match status" value="1"/>
</dbReference>
<dbReference type="GO" id="GO:0052689">
    <property type="term" value="F:carboxylic ester hydrolase activity"/>
    <property type="evidence" value="ECO:0007669"/>
    <property type="project" value="TreeGrafter"/>
</dbReference>
<dbReference type="EMBL" id="LKCW01000001">
    <property type="protein sequence ID" value="KPM46416.1"/>
    <property type="molecule type" value="Genomic_DNA"/>
</dbReference>
<dbReference type="STRING" id="78410.A0A0P7BYU6"/>
<organism evidence="5 6">
    <name type="scientific">Neonectria ditissima</name>
    <dbReference type="NCBI Taxonomy" id="78410"/>
    <lineage>
        <taxon>Eukaryota</taxon>
        <taxon>Fungi</taxon>
        <taxon>Dikarya</taxon>
        <taxon>Ascomycota</taxon>
        <taxon>Pezizomycotina</taxon>
        <taxon>Sordariomycetes</taxon>
        <taxon>Hypocreomycetidae</taxon>
        <taxon>Hypocreales</taxon>
        <taxon>Nectriaceae</taxon>
        <taxon>Neonectria</taxon>
    </lineage>
</organism>
<dbReference type="OrthoDB" id="408631at2759"/>